<keyword evidence="8" id="KW-1185">Reference proteome</keyword>
<dbReference type="AlphaFoldDB" id="A0A7C8I8B3"/>
<organism evidence="7 8">
    <name type="scientific">Massariosphaeria phaeospora</name>
    <dbReference type="NCBI Taxonomy" id="100035"/>
    <lineage>
        <taxon>Eukaryota</taxon>
        <taxon>Fungi</taxon>
        <taxon>Dikarya</taxon>
        <taxon>Ascomycota</taxon>
        <taxon>Pezizomycotina</taxon>
        <taxon>Dothideomycetes</taxon>
        <taxon>Pleosporomycetidae</taxon>
        <taxon>Pleosporales</taxon>
        <taxon>Pleosporales incertae sedis</taxon>
        <taxon>Massariosphaeria</taxon>
    </lineage>
</organism>
<feature type="transmembrane region" description="Helical" evidence="5">
    <location>
        <begin position="121"/>
        <end position="141"/>
    </location>
</feature>
<feature type="transmembrane region" description="Helical" evidence="5">
    <location>
        <begin position="252"/>
        <end position="271"/>
    </location>
</feature>
<keyword evidence="3 5" id="KW-1133">Transmembrane helix</keyword>
<evidence type="ECO:0000256" key="5">
    <source>
        <dbReference type="SAM" id="Phobius"/>
    </source>
</evidence>
<evidence type="ECO:0000313" key="8">
    <source>
        <dbReference type="Proteomes" id="UP000481861"/>
    </source>
</evidence>
<feature type="transmembrane region" description="Helical" evidence="5">
    <location>
        <begin position="221"/>
        <end position="240"/>
    </location>
</feature>
<reference evidence="7 8" key="1">
    <citation type="submission" date="2020-01" db="EMBL/GenBank/DDBJ databases">
        <authorList>
            <consortium name="DOE Joint Genome Institute"/>
            <person name="Haridas S."/>
            <person name="Albert R."/>
            <person name="Binder M."/>
            <person name="Bloem J."/>
            <person name="Labutti K."/>
            <person name="Salamov A."/>
            <person name="Andreopoulos B."/>
            <person name="Baker S.E."/>
            <person name="Barry K."/>
            <person name="Bills G."/>
            <person name="Bluhm B.H."/>
            <person name="Cannon C."/>
            <person name="Castanera R."/>
            <person name="Culley D.E."/>
            <person name="Daum C."/>
            <person name="Ezra D."/>
            <person name="Gonzalez J.B."/>
            <person name="Henrissat B."/>
            <person name="Kuo A."/>
            <person name="Liang C."/>
            <person name="Lipzen A."/>
            <person name="Lutzoni F."/>
            <person name="Magnuson J."/>
            <person name="Mondo S."/>
            <person name="Nolan M."/>
            <person name="Ohm R."/>
            <person name="Pangilinan J."/>
            <person name="Park H.-J.H."/>
            <person name="Ramirez L."/>
            <person name="Alfaro M."/>
            <person name="Sun H."/>
            <person name="Tritt A."/>
            <person name="Yoshinaga Y."/>
            <person name="Zwiers L.-H.L."/>
            <person name="Turgeon B.G."/>
            <person name="Goodwin S.B."/>
            <person name="Spatafora J.W."/>
            <person name="Crous P.W."/>
            <person name="Grigoriev I.V."/>
        </authorList>
    </citation>
    <scope>NUCLEOTIDE SEQUENCE [LARGE SCALE GENOMIC DNA]</scope>
    <source>
        <strain evidence="7 8">CBS 611.86</strain>
    </source>
</reference>
<feature type="transmembrane region" description="Helical" evidence="5">
    <location>
        <begin position="91"/>
        <end position="109"/>
    </location>
</feature>
<dbReference type="PROSITE" id="PS50850">
    <property type="entry name" value="MFS"/>
    <property type="match status" value="1"/>
</dbReference>
<feature type="transmembrane region" description="Helical" evidence="5">
    <location>
        <begin position="179"/>
        <end position="201"/>
    </location>
</feature>
<feature type="transmembrane region" description="Helical" evidence="5">
    <location>
        <begin position="291"/>
        <end position="316"/>
    </location>
</feature>
<feature type="transmembrane region" description="Helical" evidence="5">
    <location>
        <begin position="354"/>
        <end position="373"/>
    </location>
</feature>
<protein>
    <submittedName>
        <fullName evidence="7">MFS multidrug transporter-like protein</fullName>
    </submittedName>
</protein>
<evidence type="ECO:0000256" key="1">
    <source>
        <dbReference type="ARBA" id="ARBA00004141"/>
    </source>
</evidence>
<comment type="caution">
    <text evidence="7">The sequence shown here is derived from an EMBL/GenBank/DDBJ whole genome shotgun (WGS) entry which is preliminary data.</text>
</comment>
<accession>A0A7C8I8B3</accession>
<dbReference type="Proteomes" id="UP000481861">
    <property type="component" value="Unassembled WGS sequence"/>
</dbReference>
<dbReference type="PANTHER" id="PTHR23501">
    <property type="entry name" value="MAJOR FACILITATOR SUPERFAMILY"/>
    <property type="match status" value="1"/>
</dbReference>
<evidence type="ECO:0000256" key="3">
    <source>
        <dbReference type="ARBA" id="ARBA00022989"/>
    </source>
</evidence>
<dbReference type="PANTHER" id="PTHR23501:SF199">
    <property type="entry name" value="MFS EFFLUX TRANSPORTER INPD-RELATED"/>
    <property type="match status" value="1"/>
</dbReference>
<dbReference type="SUPFAM" id="SSF103473">
    <property type="entry name" value="MFS general substrate transporter"/>
    <property type="match status" value="1"/>
</dbReference>
<keyword evidence="2 5" id="KW-0812">Transmembrane</keyword>
<dbReference type="OrthoDB" id="10021397at2759"/>
<dbReference type="InterPro" id="IPR020846">
    <property type="entry name" value="MFS_dom"/>
</dbReference>
<dbReference type="GO" id="GO:0005886">
    <property type="term" value="C:plasma membrane"/>
    <property type="evidence" value="ECO:0007669"/>
    <property type="project" value="TreeGrafter"/>
</dbReference>
<dbReference type="Gene3D" id="1.20.1250.20">
    <property type="entry name" value="MFS general substrate transporter like domains"/>
    <property type="match status" value="2"/>
</dbReference>
<feature type="transmembrane region" description="Helical" evidence="5">
    <location>
        <begin position="328"/>
        <end position="348"/>
    </location>
</feature>
<comment type="subcellular location">
    <subcellularLocation>
        <location evidence="1">Membrane</location>
        <topology evidence="1">Multi-pass membrane protein</topology>
    </subcellularLocation>
</comment>
<dbReference type="CDD" id="cd17502">
    <property type="entry name" value="MFS_Azr1_MDR_like"/>
    <property type="match status" value="1"/>
</dbReference>
<feature type="transmembrane region" description="Helical" evidence="5">
    <location>
        <begin position="147"/>
        <end position="167"/>
    </location>
</feature>
<dbReference type="GO" id="GO:0022857">
    <property type="term" value="F:transmembrane transporter activity"/>
    <property type="evidence" value="ECO:0007669"/>
    <property type="project" value="InterPro"/>
</dbReference>
<dbReference type="InterPro" id="IPR011701">
    <property type="entry name" value="MFS"/>
</dbReference>
<proteinExistence type="predicted"/>
<gene>
    <name evidence="7" type="ORF">BDV95DRAFT_502190</name>
</gene>
<sequence>MPDGELPNRAADDDPSHLRSWRLGVVVTSLCLGVVLYGLDMNIIGVAIPVITTEFKSLDDIAWYGAAYLLTITAFQPFFGNMYKYFDAKAVYLVSIVLFEVGSVVCATASKSSILIFGRAFLGFGAAGLLQGALAIVSYIVKLEKVPMYQGIVAGAAAVSAAAGPVIGGALTDHVSWRWCFWINAPVGGAVIICVFLFVNISPKANREKLGLSIKEKLKHLDFVGTIFFLGSIVSLLLVLQWGGRTISWNSGTSIGLFITFGVCLIAFIALQWKLGEYATIPPRIIKVRSIYMGAIVLFALGISSIALAYYLPLYFQATRGVSATTSGVYMIAYVAPTIVSIGITGAVVSRVGYYVPFMIVGITIAGIVAGFFVQIDAYTSTAKWVTLIVVHRLGLGMAQQLPYTALQAVLEPTDTATGNAIAIFSWQLGGAIAVSIGQNLLLNGLQRTIPSHTTMVSVSAVLEAGVGGLTRLAPNPAVLQQLREDYAEALRGTFILALVGTCVALPFAAGMQWLNIKTVAEERRRDREVKRLGESGIMLVPKGAAGIRDSK</sequence>
<evidence type="ECO:0000259" key="6">
    <source>
        <dbReference type="PROSITE" id="PS50850"/>
    </source>
</evidence>
<feature type="transmembrane region" description="Helical" evidence="5">
    <location>
        <begin position="61"/>
        <end position="79"/>
    </location>
</feature>
<feature type="transmembrane region" description="Helical" evidence="5">
    <location>
        <begin position="455"/>
        <end position="474"/>
    </location>
</feature>
<name>A0A7C8I8B3_9PLEO</name>
<evidence type="ECO:0000313" key="7">
    <source>
        <dbReference type="EMBL" id="KAF2867710.1"/>
    </source>
</evidence>
<keyword evidence="4 5" id="KW-0472">Membrane</keyword>
<feature type="transmembrane region" description="Helical" evidence="5">
    <location>
        <begin position="494"/>
        <end position="515"/>
    </location>
</feature>
<evidence type="ECO:0000256" key="4">
    <source>
        <dbReference type="ARBA" id="ARBA00023136"/>
    </source>
</evidence>
<dbReference type="Pfam" id="PF07690">
    <property type="entry name" value="MFS_1"/>
    <property type="match status" value="1"/>
</dbReference>
<feature type="domain" description="Major facilitator superfamily (MFS) profile" evidence="6">
    <location>
        <begin position="26"/>
        <end position="478"/>
    </location>
</feature>
<evidence type="ECO:0000256" key="2">
    <source>
        <dbReference type="ARBA" id="ARBA00022692"/>
    </source>
</evidence>
<feature type="transmembrane region" description="Helical" evidence="5">
    <location>
        <begin position="422"/>
        <end position="443"/>
    </location>
</feature>
<dbReference type="EMBL" id="JAADJZ010000022">
    <property type="protein sequence ID" value="KAF2867710.1"/>
    <property type="molecule type" value="Genomic_DNA"/>
</dbReference>
<dbReference type="InterPro" id="IPR036259">
    <property type="entry name" value="MFS_trans_sf"/>
</dbReference>
<feature type="transmembrane region" description="Helical" evidence="5">
    <location>
        <begin position="20"/>
        <end position="40"/>
    </location>
</feature>